<name>A0A6J6U3H3_9ZZZZ</name>
<accession>A0A6J6U3H3</accession>
<feature type="region of interest" description="Disordered" evidence="1">
    <location>
        <begin position="1"/>
        <end position="31"/>
    </location>
</feature>
<feature type="compositionally biased region" description="Pro residues" evidence="1">
    <location>
        <begin position="140"/>
        <end position="155"/>
    </location>
</feature>
<feature type="region of interest" description="Disordered" evidence="1">
    <location>
        <begin position="133"/>
        <end position="156"/>
    </location>
</feature>
<gene>
    <name evidence="2" type="ORF">UFOPK2786_01465</name>
</gene>
<dbReference type="AlphaFoldDB" id="A0A6J6U3H3"/>
<evidence type="ECO:0000313" key="2">
    <source>
        <dbReference type="EMBL" id="CAB4754451.1"/>
    </source>
</evidence>
<feature type="compositionally biased region" description="Basic and acidic residues" evidence="1">
    <location>
        <begin position="1"/>
        <end position="24"/>
    </location>
</feature>
<proteinExistence type="predicted"/>
<reference evidence="2" key="1">
    <citation type="submission" date="2020-05" db="EMBL/GenBank/DDBJ databases">
        <authorList>
            <person name="Chiriac C."/>
            <person name="Salcher M."/>
            <person name="Ghai R."/>
            <person name="Kavagutti S V."/>
        </authorList>
    </citation>
    <scope>NUCLEOTIDE SEQUENCE</scope>
</reference>
<protein>
    <submittedName>
        <fullName evidence="2">Unannotated protein</fullName>
    </submittedName>
</protein>
<evidence type="ECO:0000256" key="1">
    <source>
        <dbReference type="SAM" id="MobiDB-lite"/>
    </source>
</evidence>
<organism evidence="2">
    <name type="scientific">freshwater metagenome</name>
    <dbReference type="NCBI Taxonomy" id="449393"/>
    <lineage>
        <taxon>unclassified sequences</taxon>
        <taxon>metagenomes</taxon>
        <taxon>ecological metagenomes</taxon>
    </lineage>
</organism>
<dbReference type="EMBL" id="CAEZYW010000258">
    <property type="protein sequence ID" value="CAB4754451.1"/>
    <property type="molecule type" value="Genomic_DNA"/>
</dbReference>
<sequence>MHRLHLDPTRRRQVDRTGCTHERVSSGSGVVQDRCRPRPDLLNRIVHRRGHPLQRRCPLGEFVDQDVGNEVCRAAVILVHRRAREPHLSCNLRHGERVITNDEHRRRVEQLGASLLPMLNHGRGTDLRHVGHSALSDATSPPPARPSPSAMPPPSSDTWWKTATFGSFDAAGFGCGGHRSRAGGGSSSSAIVKGQGQFIHAGAASGICTPDLRMTSALRDRANYLVPMVLGLCRYGQFRVIRGGFGFNRGHEFPRRVASESVVWPSQPHRISRLDLCIRSGVGPESRW</sequence>